<dbReference type="EMBL" id="CAACVS010000039">
    <property type="protein sequence ID" value="VEU34804.1"/>
    <property type="molecule type" value="Genomic_DNA"/>
</dbReference>
<name>A0A448YYG9_9STRA</name>
<feature type="region of interest" description="Disordered" evidence="1">
    <location>
        <begin position="1"/>
        <end position="42"/>
    </location>
</feature>
<gene>
    <name evidence="2" type="ORF">PSNMU_V1.4_AUG-EV-PASAV3_0015240</name>
</gene>
<sequence>MSRKDPADGVAKIRANAGLSSLTQQERAERPHPSKGGSEGYPVFFREQELERKAAGLPTSASKASLSRWSRRLYPYRKTGNRSQGKLVGKDLFNMVVFVWIYPDATNDEIATYIFNMGGPIYSNAVISRRLNKMELTRKSASKEAYQAFTPESMWRSKIFWTKSPPLGVVGVPRRRFIDVDEFGMDMTKTSKGEKGIALKCFRARIPGAYQRTQKLTIILAVEAGDPRLPPATRGSVENPRRWINVIQQVGTSATVFAQGH</sequence>
<evidence type="ECO:0000256" key="1">
    <source>
        <dbReference type="SAM" id="MobiDB-lite"/>
    </source>
</evidence>
<organism evidence="2 3">
    <name type="scientific">Pseudo-nitzschia multistriata</name>
    <dbReference type="NCBI Taxonomy" id="183589"/>
    <lineage>
        <taxon>Eukaryota</taxon>
        <taxon>Sar</taxon>
        <taxon>Stramenopiles</taxon>
        <taxon>Ochrophyta</taxon>
        <taxon>Bacillariophyta</taxon>
        <taxon>Bacillariophyceae</taxon>
        <taxon>Bacillariophycidae</taxon>
        <taxon>Bacillariales</taxon>
        <taxon>Bacillariaceae</taxon>
        <taxon>Pseudo-nitzschia</taxon>
    </lineage>
</organism>
<accession>A0A448YYG9</accession>
<dbReference type="Proteomes" id="UP000291116">
    <property type="component" value="Unassembled WGS sequence"/>
</dbReference>
<keyword evidence="3" id="KW-1185">Reference proteome</keyword>
<evidence type="ECO:0000313" key="2">
    <source>
        <dbReference type="EMBL" id="VEU34804.1"/>
    </source>
</evidence>
<dbReference type="OrthoDB" id="51830at2759"/>
<reference evidence="2 3" key="1">
    <citation type="submission" date="2019-01" db="EMBL/GenBank/DDBJ databases">
        <authorList>
            <person name="Ferrante I. M."/>
        </authorList>
    </citation>
    <scope>NUCLEOTIDE SEQUENCE [LARGE SCALE GENOMIC DNA]</scope>
    <source>
        <strain evidence="2 3">B856</strain>
    </source>
</reference>
<evidence type="ECO:0000313" key="3">
    <source>
        <dbReference type="Proteomes" id="UP000291116"/>
    </source>
</evidence>
<protein>
    <submittedName>
        <fullName evidence="2">Uncharacterized protein</fullName>
    </submittedName>
</protein>
<proteinExistence type="predicted"/>
<dbReference type="AlphaFoldDB" id="A0A448YYG9"/>